<sequence length="231" mass="25687">MSTALWEKVPHHAAYRTTRQTLRELFTAHPGAPGLGVPACPDWRMVDILNHLVSVNRRMVHGTEIPLWEIPSEPSGRRVDELFADWATLDEGTRKRLEEPYKLQHSILVMDAFSHEVDIRNVLGEPVPADHPSYPIALDLLTLGLGLSVRSHGLPALRLETDGASWVSGDGEPAGTVRGHRHDLLRMLTGRRTLEQIYALDWKGEPATWSAAFTWGPFQVPEAATESPFAG</sequence>
<keyword evidence="2" id="KW-1185">Reference proteome</keyword>
<dbReference type="InterPro" id="IPR017517">
    <property type="entry name" value="Maleyloyr_isom"/>
</dbReference>
<dbReference type="InterPro" id="IPR034660">
    <property type="entry name" value="DinB/YfiT-like"/>
</dbReference>
<dbReference type="EMBL" id="JAMZDX010000002">
    <property type="protein sequence ID" value="MCP2308283.1"/>
    <property type="molecule type" value="Genomic_DNA"/>
</dbReference>
<dbReference type="RefSeq" id="WP_253794870.1">
    <property type="nucleotide sequence ID" value="NZ_BAAAUB010000136.1"/>
</dbReference>
<evidence type="ECO:0000313" key="1">
    <source>
        <dbReference type="EMBL" id="MCP2308283.1"/>
    </source>
</evidence>
<dbReference type="NCBIfam" id="TIGR03083">
    <property type="entry name" value="maleylpyruvate isomerase family mycothiol-dependent enzyme"/>
    <property type="match status" value="1"/>
</dbReference>
<dbReference type="Proteomes" id="UP001206483">
    <property type="component" value="Unassembled WGS sequence"/>
</dbReference>
<organism evidence="1 2">
    <name type="scientific">Kitasatospora paracochleata</name>
    <dbReference type="NCBI Taxonomy" id="58354"/>
    <lineage>
        <taxon>Bacteria</taxon>
        <taxon>Bacillati</taxon>
        <taxon>Actinomycetota</taxon>
        <taxon>Actinomycetes</taxon>
        <taxon>Kitasatosporales</taxon>
        <taxon>Streptomycetaceae</taxon>
        <taxon>Kitasatospora</taxon>
    </lineage>
</organism>
<name>A0ABT1IT21_9ACTN</name>
<proteinExistence type="predicted"/>
<reference evidence="1 2" key="1">
    <citation type="submission" date="2022-06" db="EMBL/GenBank/DDBJ databases">
        <title>Sequencing the genomes of 1000 actinobacteria strains.</title>
        <authorList>
            <person name="Klenk H.-P."/>
        </authorList>
    </citation>
    <scope>NUCLEOTIDE SEQUENCE [LARGE SCALE GENOMIC DNA]</scope>
    <source>
        <strain evidence="1 2">DSM 41656</strain>
    </source>
</reference>
<dbReference type="SUPFAM" id="SSF109854">
    <property type="entry name" value="DinB/YfiT-like putative metalloenzymes"/>
    <property type="match status" value="1"/>
</dbReference>
<gene>
    <name evidence="1" type="ORF">FHR36_001407</name>
</gene>
<comment type="caution">
    <text evidence="1">The sequence shown here is derived from an EMBL/GenBank/DDBJ whole genome shotgun (WGS) entry which is preliminary data.</text>
</comment>
<accession>A0ABT1IT21</accession>
<evidence type="ECO:0000313" key="2">
    <source>
        <dbReference type="Proteomes" id="UP001206483"/>
    </source>
</evidence>
<protein>
    <submittedName>
        <fullName evidence="1">Uncharacterized protein (TIGR03083 family)</fullName>
    </submittedName>
</protein>